<feature type="transmembrane region" description="Helical" evidence="1">
    <location>
        <begin position="180"/>
        <end position="200"/>
    </location>
</feature>
<reference evidence="3" key="1">
    <citation type="submission" date="2016-10" db="EMBL/GenBank/DDBJ databases">
        <title>Sequence of Gallionella enrichment culture.</title>
        <authorList>
            <person name="Poehlein A."/>
            <person name="Muehling M."/>
            <person name="Daniel R."/>
        </authorList>
    </citation>
    <scope>NUCLEOTIDE SEQUENCE</scope>
</reference>
<feature type="transmembrane region" description="Helical" evidence="1">
    <location>
        <begin position="151"/>
        <end position="168"/>
    </location>
</feature>
<accession>A0A1J5SGS0</accession>
<feature type="domain" description="EamA" evidence="2">
    <location>
        <begin position="10"/>
        <end position="142"/>
    </location>
</feature>
<dbReference type="Gene3D" id="1.10.3730.20">
    <property type="match status" value="1"/>
</dbReference>
<keyword evidence="1" id="KW-0472">Membrane</keyword>
<feature type="transmembrane region" description="Helical" evidence="1">
    <location>
        <begin position="75"/>
        <end position="95"/>
    </location>
</feature>
<protein>
    <submittedName>
        <fullName evidence="3">Riboflavin transporter</fullName>
    </submittedName>
</protein>
<name>A0A1J5SGS0_9ZZZZ</name>
<dbReference type="Pfam" id="PF00892">
    <property type="entry name" value="EamA"/>
    <property type="match status" value="2"/>
</dbReference>
<feature type="transmembrane region" description="Helical" evidence="1">
    <location>
        <begin position="241"/>
        <end position="260"/>
    </location>
</feature>
<feature type="transmembrane region" description="Helical" evidence="1">
    <location>
        <begin position="127"/>
        <end position="145"/>
    </location>
</feature>
<feature type="transmembrane region" description="Helical" evidence="1">
    <location>
        <begin position="266"/>
        <end position="285"/>
    </location>
</feature>
<evidence type="ECO:0000313" key="3">
    <source>
        <dbReference type="EMBL" id="OIR00908.1"/>
    </source>
</evidence>
<dbReference type="EMBL" id="MLJW01000090">
    <property type="protein sequence ID" value="OIR00908.1"/>
    <property type="molecule type" value="Genomic_DNA"/>
</dbReference>
<feature type="domain" description="EamA" evidence="2">
    <location>
        <begin position="151"/>
        <end position="278"/>
    </location>
</feature>
<keyword evidence="1" id="KW-0812">Transmembrane</keyword>
<dbReference type="PANTHER" id="PTHR22911:SF103">
    <property type="entry name" value="BLR2811 PROTEIN"/>
    <property type="match status" value="1"/>
</dbReference>
<dbReference type="GO" id="GO:0016020">
    <property type="term" value="C:membrane"/>
    <property type="evidence" value="ECO:0007669"/>
    <property type="project" value="InterPro"/>
</dbReference>
<comment type="caution">
    <text evidence="3">The sequence shown here is derived from an EMBL/GenBank/DDBJ whole genome shotgun (WGS) entry which is preliminary data.</text>
</comment>
<dbReference type="SUPFAM" id="SSF103481">
    <property type="entry name" value="Multidrug resistance efflux transporter EmrE"/>
    <property type="match status" value="2"/>
</dbReference>
<keyword evidence="1" id="KW-1133">Transmembrane helix</keyword>
<feature type="transmembrane region" description="Helical" evidence="1">
    <location>
        <begin position="43"/>
        <end position="63"/>
    </location>
</feature>
<organism evidence="3">
    <name type="scientific">mine drainage metagenome</name>
    <dbReference type="NCBI Taxonomy" id="410659"/>
    <lineage>
        <taxon>unclassified sequences</taxon>
        <taxon>metagenomes</taxon>
        <taxon>ecological metagenomes</taxon>
    </lineage>
</organism>
<feature type="transmembrane region" description="Helical" evidence="1">
    <location>
        <begin position="101"/>
        <end position="120"/>
    </location>
</feature>
<proteinExistence type="predicted"/>
<dbReference type="PANTHER" id="PTHR22911">
    <property type="entry name" value="ACYL-MALONYL CONDENSING ENZYME-RELATED"/>
    <property type="match status" value="1"/>
</dbReference>
<gene>
    <name evidence="3" type="primary">ribN_1</name>
    <name evidence="3" type="ORF">GALL_170480</name>
</gene>
<evidence type="ECO:0000259" key="2">
    <source>
        <dbReference type="Pfam" id="PF00892"/>
    </source>
</evidence>
<dbReference type="InterPro" id="IPR037185">
    <property type="entry name" value="EmrE-like"/>
</dbReference>
<evidence type="ECO:0000256" key="1">
    <source>
        <dbReference type="SAM" id="Phobius"/>
    </source>
</evidence>
<dbReference type="InterPro" id="IPR000620">
    <property type="entry name" value="EamA_dom"/>
</dbReference>
<sequence length="298" mass="32272">MPETVKHPLYGVVLVLFALFFFAGLDATAKHLAQTFALPLLVWARYTFHCLLMVIFLAPSMRLKLVKTDKPYTQVFRALMLLGVSLLSLAALRLMPLAETTAILFVTPLLVALLSGRFLGEKVGIKRWLAVLAGFGGALLVARPGGAMTGLGLVFSLSAALCYSVYQIQTRQLSASENTLTMLFYTALTGTVVLTLALPWFWHGPWPSPLEALQIASLGVYGGTGHYLLTRAFRHAPASTLSPMMYVQLIWATLLGWLVFGQLPDGLSMLGMAVIAGSGLTIALIERAIPPRPSRGRG</sequence>
<dbReference type="AlphaFoldDB" id="A0A1J5SGS0"/>
<feature type="transmembrane region" description="Helical" evidence="1">
    <location>
        <begin position="212"/>
        <end position="229"/>
    </location>
</feature>